<dbReference type="InterPro" id="IPR058245">
    <property type="entry name" value="NreC/VraR/RcsB-like_REC"/>
</dbReference>
<dbReference type="SMART" id="SM00421">
    <property type="entry name" value="HTH_LUXR"/>
    <property type="match status" value="1"/>
</dbReference>
<organism evidence="7">
    <name type="scientific">hydrothermal vent metagenome</name>
    <dbReference type="NCBI Taxonomy" id="652676"/>
    <lineage>
        <taxon>unclassified sequences</taxon>
        <taxon>metagenomes</taxon>
        <taxon>ecological metagenomes</taxon>
    </lineage>
</organism>
<dbReference type="InterPro" id="IPR039420">
    <property type="entry name" value="WalR-like"/>
</dbReference>
<evidence type="ECO:0000256" key="3">
    <source>
        <dbReference type="ARBA" id="ARBA00023125"/>
    </source>
</evidence>
<evidence type="ECO:0000256" key="2">
    <source>
        <dbReference type="ARBA" id="ARBA00023015"/>
    </source>
</evidence>
<evidence type="ECO:0000259" key="6">
    <source>
        <dbReference type="PROSITE" id="PS50110"/>
    </source>
</evidence>
<keyword evidence="1" id="KW-0597">Phosphoprotein</keyword>
<keyword evidence="2" id="KW-0805">Transcription regulation</keyword>
<dbReference type="PROSITE" id="PS00622">
    <property type="entry name" value="HTH_LUXR_1"/>
    <property type="match status" value="1"/>
</dbReference>
<dbReference type="Gene3D" id="3.40.50.2300">
    <property type="match status" value="1"/>
</dbReference>
<dbReference type="Pfam" id="PF00072">
    <property type="entry name" value="Response_reg"/>
    <property type="match status" value="1"/>
</dbReference>
<dbReference type="CDD" id="cd17535">
    <property type="entry name" value="REC_NarL-like"/>
    <property type="match status" value="1"/>
</dbReference>
<keyword evidence="4" id="KW-0804">Transcription</keyword>
<dbReference type="AlphaFoldDB" id="A0A3B0VVC5"/>
<dbReference type="InterPro" id="IPR016032">
    <property type="entry name" value="Sig_transdc_resp-reg_C-effctor"/>
</dbReference>
<dbReference type="GO" id="GO:0003677">
    <property type="term" value="F:DNA binding"/>
    <property type="evidence" value="ECO:0007669"/>
    <property type="project" value="UniProtKB-KW"/>
</dbReference>
<dbReference type="PROSITE" id="PS50110">
    <property type="entry name" value="RESPONSE_REGULATORY"/>
    <property type="match status" value="1"/>
</dbReference>
<dbReference type="InterPro" id="IPR000792">
    <property type="entry name" value="Tscrpt_reg_LuxR_C"/>
</dbReference>
<proteinExistence type="predicted"/>
<keyword evidence="3" id="KW-0238">DNA-binding</keyword>
<dbReference type="PRINTS" id="PR00038">
    <property type="entry name" value="HTHLUXR"/>
</dbReference>
<reference evidence="7" key="1">
    <citation type="submission" date="2018-06" db="EMBL/GenBank/DDBJ databases">
        <authorList>
            <person name="Zhirakovskaya E."/>
        </authorList>
    </citation>
    <scope>NUCLEOTIDE SEQUENCE</scope>
</reference>
<sequence>MNKLKVFIADDHSIVRSGVKGLFSGSAKYEVVGEAGDGLAALAGIGERRPDIVIIDITMPELDGLLVTERVVKDYPGIKVIVFSMHQELQYAVDALRAGAKAYILKGGDSGEILLAVDRVAGGQVYISSPLSEQIMSDFVGIIRGEQALDNSEALTLREKEVLKLIAGGSTNKEVAAKLFLSVSTIKSYRVNIMRKLKVNDTASLVRVALQQGLVILK</sequence>
<dbReference type="GO" id="GO:0006355">
    <property type="term" value="P:regulation of DNA-templated transcription"/>
    <property type="evidence" value="ECO:0007669"/>
    <property type="project" value="InterPro"/>
</dbReference>
<dbReference type="SMART" id="SM00448">
    <property type="entry name" value="REC"/>
    <property type="match status" value="1"/>
</dbReference>
<dbReference type="SUPFAM" id="SSF46894">
    <property type="entry name" value="C-terminal effector domain of the bipartite response regulators"/>
    <property type="match status" value="1"/>
</dbReference>
<evidence type="ECO:0000256" key="4">
    <source>
        <dbReference type="ARBA" id="ARBA00023163"/>
    </source>
</evidence>
<protein>
    <submittedName>
        <fullName evidence="7">Two-component transcriptional response regulator, LuxR family</fullName>
    </submittedName>
</protein>
<dbReference type="SUPFAM" id="SSF52172">
    <property type="entry name" value="CheY-like"/>
    <property type="match status" value="1"/>
</dbReference>
<evidence type="ECO:0000313" key="7">
    <source>
        <dbReference type="EMBL" id="VAW36246.1"/>
    </source>
</evidence>
<feature type="domain" description="Response regulatory" evidence="6">
    <location>
        <begin position="5"/>
        <end position="121"/>
    </location>
</feature>
<dbReference type="PANTHER" id="PTHR43214:SF41">
    <property type="entry name" value="NITRATE_NITRITE RESPONSE REGULATOR PROTEIN NARP"/>
    <property type="match status" value="1"/>
</dbReference>
<accession>A0A3B0VVC5</accession>
<dbReference type="PROSITE" id="PS50043">
    <property type="entry name" value="HTH_LUXR_2"/>
    <property type="match status" value="1"/>
</dbReference>
<dbReference type="PANTHER" id="PTHR43214">
    <property type="entry name" value="TWO-COMPONENT RESPONSE REGULATOR"/>
    <property type="match status" value="1"/>
</dbReference>
<dbReference type="CDD" id="cd06170">
    <property type="entry name" value="LuxR_C_like"/>
    <property type="match status" value="1"/>
</dbReference>
<name>A0A3B0VVC5_9ZZZZ</name>
<dbReference type="InterPro" id="IPR011006">
    <property type="entry name" value="CheY-like_superfamily"/>
</dbReference>
<dbReference type="Pfam" id="PF00196">
    <property type="entry name" value="GerE"/>
    <property type="match status" value="1"/>
</dbReference>
<dbReference type="GO" id="GO:0000160">
    <property type="term" value="P:phosphorelay signal transduction system"/>
    <property type="evidence" value="ECO:0007669"/>
    <property type="project" value="InterPro"/>
</dbReference>
<gene>
    <name evidence="7" type="ORF">MNBD_DELTA02-12</name>
</gene>
<feature type="domain" description="HTH luxR-type" evidence="5">
    <location>
        <begin position="148"/>
        <end position="213"/>
    </location>
</feature>
<evidence type="ECO:0000259" key="5">
    <source>
        <dbReference type="PROSITE" id="PS50043"/>
    </source>
</evidence>
<dbReference type="InterPro" id="IPR001789">
    <property type="entry name" value="Sig_transdc_resp-reg_receiver"/>
</dbReference>
<dbReference type="EMBL" id="UOEZ01000038">
    <property type="protein sequence ID" value="VAW36246.1"/>
    <property type="molecule type" value="Genomic_DNA"/>
</dbReference>
<evidence type="ECO:0000256" key="1">
    <source>
        <dbReference type="ARBA" id="ARBA00022553"/>
    </source>
</evidence>